<dbReference type="AlphaFoldDB" id="A0A2U1K7X1"/>
<keyword evidence="3" id="KW-1185">Reference proteome</keyword>
<dbReference type="InterPro" id="IPR025622">
    <property type="entry name" value="YqzE"/>
</dbReference>
<gene>
    <name evidence="2" type="ORF">DCC39_00095</name>
</gene>
<feature type="transmembrane region" description="Helical" evidence="1">
    <location>
        <begin position="39"/>
        <end position="55"/>
    </location>
</feature>
<keyword evidence="1" id="KW-0472">Membrane</keyword>
<reference evidence="2 3" key="1">
    <citation type="submission" date="2018-04" db="EMBL/GenBank/DDBJ databases">
        <title>Camelliibacillus theae gen. nov., sp. nov., isolated from Pu'er tea.</title>
        <authorList>
            <person name="Niu L."/>
        </authorList>
    </citation>
    <scope>NUCLEOTIDE SEQUENCE [LARGE SCALE GENOMIC DNA]</scope>
    <source>
        <strain evidence="2 3">T8</strain>
    </source>
</reference>
<keyword evidence="1" id="KW-1133">Transmembrane helix</keyword>
<accession>A0A2U1K7X1</accession>
<evidence type="ECO:0000313" key="2">
    <source>
        <dbReference type="EMBL" id="PWA13334.1"/>
    </source>
</evidence>
<dbReference type="RefSeq" id="WP_116552839.1">
    <property type="nucleotide sequence ID" value="NZ_QCZG01000001.1"/>
</dbReference>
<organism evidence="2 3">
    <name type="scientific">Pueribacillus theae</name>
    <dbReference type="NCBI Taxonomy" id="2171751"/>
    <lineage>
        <taxon>Bacteria</taxon>
        <taxon>Bacillati</taxon>
        <taxon>Bacillota</taxon>
        <taxon>Bacilli</taxon>
        <taxon>Bacillales</taxon>
        <taxon>Bacillaceae</taxon>
        <taxon>Pueribacillus</taxon>
    </lineage>
</organism>
<dbReference type="Pfam" id="PF14038">
    <property type="entry name" value="YqzE"/>
    <property type="match status" value="1"/>
</dbReference>
<protein>
    <submittedName>
        <fullName evidence="2">YqzE family protein</fullName>
    </submittedName>
</protein>
<dbReference type="EMBL" id="QCZG01000001">
    <property type="protein sequence ID" value="PWA13334.1"/>
    <property type="molecule type" value="Genomic_DNA"/>
</dbReference>
<evidence type="ECO:0000256" key="1">
    <source>
        <dbReference type="SAM" id="Phobius"/>
    </source>
</evidence>
<keyword evidence="1" id="KW-0812">Transmembrane</keyword>
<dbReference type="Proteomes" id="UP000245998">
    <property type="component" value="Unassembled WGS sequence"/>
</dbReference>
<comment type="caution">
    <text evidence="2">The sequence shown here is derived from an EMBL/GenBank/DDBJ whole genome shotgun (WGS) entry which is preliminary data.</text>
</comment>
<evidence type="ECO:0000313" key="3">
    <source>
        <dbReference type="Proteomes" id="UP000245998"/>
    </source>
</evidence>
<name>A0A2U1K7X1_9BACI</name>
<sequence length="60" mass="7387">MSPNEYVEYVTEKVIKYFFATKEEKKQLKRKKKDQREPFLFRWFGILPLAILVHVRKRKG</sequence>
<proteinExistence type="predicted"/>